<name>A0A6A2YBL3_HIBSY</name>
<feature type="transmembrane region" description="Helical" evidence="1">
    <location>
        <begin position="79"/>
        <end position="98"/>
    </location>
</feature>
<keyword evidence="1" id="KW-1133">Transmembrane helix</keyword>
<keyword evidence="3" id="KW-1185">Reference proteome</keyword>
<sequence length="185" mass="20471">MVWSDTLKVNVYSINLIFDPTATLHLIWAIEFPVVILLFSCWALLNALGALALGAPVGLQYFEMTISWSLLMSSLTKTAWLAMFYICIPTGIALGYVYGGFVSWGLFSLALYIMGEALLMLPFAVLGFMVKPLQLKGFPPVESRKTLTSVETVSSVIDGILMNAMTWELMVSWAHEKCVKHGEGH</sequence>
<dbReference type="EMBL" id="VEPZ02001548">
    <property type="protein sequence ID" value="KAE8668484.1"/>
    <property type="molecule type" value="Genomic_DNA"/>
</dbReference>
<organism evidence="2 3">
    <name type="scientific">Hibiscus syriacus</name>
    <name type="common">Rose of Sharon</name>
    <dbReference type="NCBI Taxonomy" id="106335"/>
    <lineage>
        <taxon>Eukaryota</taxon>
        <taxon>Viridiplantae</taxon>
        <taxon>Streptophyta</taxon>
        <taxon>Embryophyta</taxon>
        <taxon>Tracheophyta</taxon>
        <taxon>Spermatophyta</taxon>
        <taxon>Magnoliopsida</taxon>
        <taxon>eudicotyledons</taxon>
        <taxon>Gunneridae</taxon>
        <taxon>Pentapetalae</taxon>
        <taxon>rosids</taxon>
        <taxon>malvids</taxon>
        <taxon>Malvales</taxon>
        <taxon>Malvaceae</taxon>
        <taxon>Malvoideae</taxon>
        <taxon>Hibiscus</taxon>
    </lineage>
</organism>
<protein>
    <submittedName>
        <fullName evidence="2">Uncharacterized protein</fullName>
    </submittedName>
</protein>
<feature type="transmembrane region" description="Helical" evidence="1">
    <location>
        <begin position="104"/>
        <end position="130"/>
    </location>
</feature>
<evidence type="ECO:0000313" key="3">
    <source>
        <dbReference type="Proteomes" id="UP000436088"/>
    </source>
</evidence>
<comment type="caution">
    <text evidence="2">The sequence shown here is derived from an EMBL/GenBank/DDBJ whole genome shotgun (WGS) entry which is preliminary data.</text>
</comment>
<accession>A0A6A2YBL3</accession>
<dbReference type="Proteomes" id="UP000436088">
    <property type="component" value="Unassembled WGS sequence"/>
</dbReference>
<feature type="transmembrane region" description="Helical" evidence="1">
    <location>
        <begin position="36"/>
        <end position="59"/>
    </location>
</feature>
<gene>
    <name evidence="2" type="ORF">F3Y22_tig00112305pilonHSYRG00065</name>
</gene>
<reference evidence="2" key="1">
    <citation type="submission" date="2019-09" db="EMBL/GenBank/DDBJ databases">
        <title>Draft genome information of white flower Hibiscus syriacus.</title>
        <authorList>
            <person name="Kim Y.-M."/>
        </authorList>
    </citation>
    <scope>NUCLEOTIDE SEQUENCE [LARGE SCALE GENOMIC DNA]</scope>
    <source>
        <strain evidence="2">YM2019G1</strain>
    </source>
</reference>
<feature type="transmembrane region" description="Helical" evidence="1">
    <location>
        <begin position="12"/>
        <end position="30"/>
    </location>
</feature>
<evidence type="ECO:0000313" key="2">
    <source>
        <dbReference type="EMBL" id="KAE8668484.1"/>
    </source>
</evidence>
<dbReference type="AlphaFoldDB" id="A0A6A2YBL3"/>
<keyword evidence="1" id="KW-0472">Membrane</keyword>
<evidence type="ECO:0000256" key="1">
    <source>
        <dbReference type="SAM" id="Phobius"/>
    </source>
</evidence>
<keyword evidence="1" id="KW-0812">Transmembrane</keyword>
<proteinExistence type="predicted"/>